<dbReference type="InterPro" id="IPR005093">
    <property type="entry name" value="RNArep_beta"/>
</dbReference>
<keyword evidence="6" id="KW-0693">Viral RNA replication</keyword>
<dbReference type="KEGG" id="vg:80398612"/>
<keyword evidence="9" id="KW-0479">Metal-binding</keyword>
<sequence length="563" mass="64010">MSLRSNRWADGRGKRKSPNTLTHEQRHYANMAVSEIMGTGGNLTRQVLFPEYTIRKRWNNLDAGYYLALQFWSKFSSPGYATYTGKADRTPKQRKEAAIAKWFASNERCAVTNRRLLERECDFGYATSSQILDLARRYTAQTIGLNPPAYMVGEFTGGASTRVKRSPSTIAQKFEGKAHATLSAVPYFAHNFFVRPGWGNLAEPFGGFEVVENSVLFTVPKNSEVDRAACKEPEVNVYLQRAVGLFFRKRLKRSGIDLTNQSNNRQLARMGSTRGEVRYATLDLSSASDTVSSTLVEQILPVKWHALLSDIRVPLVKCGSDTVEMQMFSTMGNGFTFELETLIFWAISRAVATLIRRKGRILVYGDDIVVHEEVARALTRVLPWFGFVVNEKKSFLSGFFRESCGGHYLNGWDITPVFHRKEVTSMTDVIQLANQLASWCLRVPMGVLYDDVILLWMRLVGLVPPKLCGGQSFERSDALVTGEAPRRRLAQRQVRVESPQLGGLIWWLHEKDRGLYEPLSPNEASHQGRWELRPNRSWHEEELMQRMRHEFLPAVQRVLQSQA</sequence>
<dbReference type="EC" id="2.7.7.48" evidence="1"/>
<dbReference type="GO" id="GO:0003968">
    <property type="term" value="F:RNA-directed RNA polymerase activity"/>
    <property type="evidence" value="ECO:0007669"/>
    <property type="project" value="UniProtKB-KW"/>
</dbReference>
<feature type="binding site" evidence="9">
    <location>
        <position position="366"/>
    </location>
    <ligand>
        <name>Mg(2+)</name>
        <dbReference type="ChEBI" id="CHEBI:18420"/>
        <label>2</label>
    </ligand>
</feature>
<dbReference type="Pfam" id="PF03431">
    <property type="entry name" value="RNA_replicase_B"/>
    <property type="match status" value="1"/>
</dbReference>
<feature type="binding site" evidence="9">
    <location>
        <position position="283"/>
    </location>
    <ligand>
        <name>Mg(2+)</name>
        <dbReference type="ChEBI" id="CHEBI:18420"/>
        <label>2</label>
    </ligand>
</feature>
<keyword evidence="5" id="KW-0547">Nucleotide-binding</keyword>
<dbReference type="GO" id="GO:0039694">
    <property type="term" value="P:viral RNA genome replication"/>
    <property type="evidence" value="ECO:0007669"/>
    <property type="project" value="InterPro"/>
</dbReference>
<keyword evidence="2 12" id="KW-0696">RNA-directed RNA polymerase</keyword>
<comment type="cofactor">
    <cofactor evidence="9">
        <name>Mg(2+)</name>
        <dbReference type="ChEBI" id="CHEBI:18420"/>
    </cofactor>
    <text evidence="9">Binds 2 Mg(2+) per subunit.</text>
</comment>
<comment type="catalytic activity">
    <reaction evidence="8">
        <text>RNA(n) + a ribonucleoside 5'-triphosphate = RNA(n+1) + diphosphate</text>
        <dbReference type="Rhea" id="RHEA:21248"/>
        <dbReference type="Rhea" id="RHEA-COMP:14527"/>
        <dbReference type="Rhea" id="RHEA-COMP:17342"/>
        <dbReference type="ChEBI" id="CHEBI:33019"/>
        <dbReference type="ChEBI" id="CHEBI:61557"/>
        <dbReference type="ChEBI" id="CHEBI:140395"/>
        <dbReference type="EC" id="2.7.7.48"/>
    </reaction>
</comment>
<evidence type="ECO:0000256" key="6">
    <source>
        <dbReference type="ARBA" id="ARBA00022953"/>
    </source>
</evidence>
<protein>
    <recommendedName>
        <fullName evidence="1">RNA-directed RNA polymerase</fullName>
        <ecNumber evidence="1">2.7.7.48</ecNumber>
    </recommendedName>
    <alternativeName>
        <fullName evidence="7">RNA replicase beta chain</fullName>
    </alternativeName>
</protein>
<dbReference type="PROSITE" id="PS50522">
    <property type="entry name" value="RDRP_PHAGE"/>
    <property type="match status" value="1"/>
</dbReference>
<feature type="binding site" evidence="9">
    <location>
        <position position="367"/>
    </location>
    <ligand>
        <name>Mg(2+)</name>
        <dbReference type="ChEBI" id="CHEBI:18420"/>
        <label>2</label>
    </ligand>
</feature>
<dbReference type="EMBL" id="BK014099">
    <property type="protein sequence ID" value="DAD52425.1"/>
    <property type="molecule type" value="Genomic_RNA"/>
</dbReference>
<evidence type="ECO:0000256" key="2">
    <source>
        <dbReference type="ARBA" id="ARBA00022484"/>
    </source>
</evidence>
<evidence type="ECO:0000313" key="13">
    <source>
        <dbReference type="Proteomes" id="UP000677887"/>
    </source>
</evidence>
<feature type="domain" description="RdRp catalytic" evidence="11">
    <location>
        <begin position="268"/>
        <end position="398"/>
    </location>
</feature>
<evidence type="ECO:0000313" key="12">
    <source>
        <dbReference type="EMBL" id="DAD52425.1"/>
    </source>
</evidence>
<name>A0A8S5L428_9VIRU</name>
<dbReference type="GO" id="GO:0000166">
    <property type="term" value="F:nucleotide binding"/>
    <property type="evidence" value="ECO:0007669"/>
    <property type="project" value="UniProtKB-KW"/>
</dbReference>
<dbReference type="GeneID" id="80398612"/>
<keyword evidence="13" id="KW-1185">Reference proteome</keyword>
<dbReference type="Proteomes" id="UP000677887">
    <property type="component" value="Segment"/>
</dbReference>
<keyword evidence="9" id="KW-0460">Magnesium</keyword>
<organism evidence="12 13">
    <name type="scientific">ssRNA phage SRR5466725_9</name>
    <dbReference type="NCBI Taxonomy" id="2786428"/>
    <lineage>
        <taxon>Viruses</taxon>
        <taxon>Riboviria</taxon>
        <taxon>Orthornavirae</taxon>
        <taxon>Lenarviricota</taxon>
        <taxon>Leviviricetes</taxon>
        <taxon>Norzivirales</taxon>
        <taxon>Fiersviridae</taxon>
        <taxon>Mintuvirus</taxon>
        <taxon>Mintuvirus pelovivens</taxon>
    </lineage>
</organism>
<keyword evidence="3" id="KW-0808">Transferase</keyword>
<gene>
    <name evidence="12" type="primary">SRR5466725_9_3</name>
</gene>
<evidence type="ECO:0000256" key="3">
    <source>
        <dbReference type="ARBA" id="ARBA00022679"/>
    </source>
</evidence>
<evidence type="ECO:0000259" key="11">
    <source>
        <dbReference type="PROSITE" id="PS50522"/>
    </source>
</evidence>
<evidence type="ECO:0000256" key="10">
    <source>
        <dbReference type="SAM" id="MobiDB-lite"/>
    </source>
</evidence>
<evidence type="ECO:0000256" key="1">
    <source>
        <dbReference type="ARBA" id="ARBA00012494"/>
    </source>
</evidence>
<accession>A0A8S5L428</accession>
<evidence type="ECO:0000256" key="9">
    <source>
        <dbReference type="PIRSR" id="PIRSR605093-1"/>
    </source>
</evidence>
<dbReference type="GO" id="GO:0046872">
    <property type="term" value="F:metal ion binding"/>
    <property type="evidence" value="ECO:0007669"/>
    <property type="project" value="UniProtKB-KW"/>
</dbReference>
<dbReference type="InterPro" id="IPR007096">
    <property type="entry name" value="RNA-dir_Rpol_cat_phage"/>
</dbReference>
<keyword evidence="4" id="KW-0548">Nucleotidyltransferase</keyword>
<dbReference type="InterPro" id="IPR043502">
    <property type="entry name" value="DNA/RNA_pol_sf"/>
</dbReference>
<evidence type="ECO:0000256" key="7">
    <source>
        <dbReference type="ARBA" id="ARBA00030248"/>
    </source>
</evidence>
<proteinExistence type="predicted"/>
<evidence type="ECO:0000256" key="8">
    <source>
        <dbReference type="ARBA" id="ARBA00048744"/>
    </source>
</evidence>
<reference evidence="12" key="1">
    <citation type="submission" date="2020-09" db="EMBL/GenBank/DDBJ databases">
        <title>Leviviricetes taxonomy.</title>
        <authorList>
            <person name="Stockdale S.R."/>
            <person name="Callanan J."/>
            <person name="Adriaenssens E.M."/>
            <person name="Kuhn J.H."/>
            <person name="Rumnieks J."/>
            <person name="Shkoporov A."/>
            <person name="Draper L.A."/>
            <person name="Ross P."/>
            <person name="Hill C."/>
        </authorList>
    </citation>
    <scope>NUCLEOTIDE SEQUENCE</scope>
</reference>
<evidence type="ECO:0000256" key="4">
    <source>
        <dbReference type="ARBA" id="ARBA00022695"/>
    </source>
</evidence>
<feature type="region of interest" description="Disordered" evidence="10">
    <location>
        <begin position="1"/>
        <end position="20"/>
    </location>
</feature>
<dbReference type="RefSeq" id="YP_010769560.1">
    <property type="nucleotide sequence ID" value="NC_074011.1"/>
</dbReference>
<evidence type="ECO:0000256" key="5">
    <source>
        <dbReference type="ARBA" id="ARBA00022741"/>
    </source>
</evidence>
<dbReference type="SUPFAM" id="SSF56672">
    <property type="entry name" value="DNA/RNA polymerases"/>
    <property type="match status" value="1"/>
</dbReference>